<evidence type="ECO:0000313" key="2">
    <source>
        <dbReference type="EMBL" id="RYO84125.1"/>
    </source>
</evidence>
<dbReference type="AlphaFoldDB" id="A0A4Q4SXE7"/>
<proteinExistence type="predicted"/>
<protein>
    <submittedName>
        <fullName evidence="2">Uncharacterized protein</fullName>
    </submittedName>
</protein>
<evidence type="ECO:0000256" key="1">
    <source>
        <dbReference type="SAM" id="MobiDB-lite"/>
    </source>
</evidence>
<feature type="compositionally biased region" description="Low complexity" evidence="1">
    <location>
        <begin position="249"/>
        <end position="265"/>
    </location>
</feature>
<dbReference type="OrthoDB" id="10303160at2759"/>
<dbReference type="Proteomes" id="UP000293360">
    <property type="component" value="Unassembled WGS sequence"/>
</dbReference>
<dbReference type="EMBL" id="QJNU01000873">
    <property type="protein sequence ID" value="RYO84125.1"/>
    <property type="molecule type" value="Genomic_DNA"/>
</dbReference>
<feature type="region of interest" description="Disordered" evidence="1">
    <location>
        <begin position="1"/>
        <end position="29"/>
    </location>
</feature>
<gene>
    <name evidence="2" type="ORF">DL764_009378</name>
</gene>
<organism evidence="2 3">
    <name type="scientific">Monosporascus ibericus</name>
    <dbReference type="NCBI Taxonomy" id="155417"/>
    <lineage>
        <taxon>Eukaryota</taxon>
        <taxon>Fungi</taxon>
        <taxon>Dikarya</taxon>
        <taxon>Ascomycota</taxon>
        <taxon>Pezizomycotina</taxon>
        <taxon>Sordariomycetes</taxon>
        <taxon>Xylariomycetidae</taxon>
        <taxon>Xylariales</taxon>
        <taxon>Xylariales incertae sedis</taxon>
        <taxon>Monosporascus</taxon>
    </lineage>
</organism>
<evidence type="ECO:0000313" key="3">
    <source>
        <dbReference type="Proteomes" id="UP000293360"/>
    </source>
</evidence>
<reference evidence="2 3" key="1">
    <citation type="submission" date="2018-06" db="EMBL/GenBank/DDBJ databases">
        <title>Complete Genomes of Monosporascus.</title>
        <authorList>
            <person name="Robinson A.J."/>
            <person name="Natvig D.O."/>
        </authorList>
    </citation>
    <scope>NUCLEOTIDE SEQUENCE [LARGE SCALE GENOMIC DNA]</scope>
    <source>
        <strain evidence="2 3">CBS 110550</strain>
    </source>
</reference>
<feature type="region of interest" description="Disordered" evidence="1">
    <location>
        <begin position="244"/>
        <end position="266"/>
    </location>
</feature>
<keyword evidence="3" id="KW-1185">Reference proteome</keyword>
<comment type="caution">
    <text evidence="2">The sequence shown here is derived from an EMBL/GenBank/DDBJ whole genome shotgun (WGS) entry which is preliminary data.</text>
</comment>
<sequence length="364" mass="39334">MPAKDLSNLPFPPQAAEVTGLDLEDSPSESIPFPVPNTTAADQTLSFMDYDHLVPVEVPVAYTPADAQPLTELKYGFTHGAFDGTAVDYIGPYVNPLWTVNGGIPIEQKPAGAGAMNTTPVAHTRVLTGQSFDSMAADTAPFWGVPLGNGDGDGDMYLATDRLEMEATYHPFNADAQVPVAGDVCYVGDQLFEIAEVTTETDNDHWNIAPDADLTPFYDDPVDLDTISSFDSQPATADEIDWDMYDELPPTSSPASSPSQGTSGQETPLMIIDLTESDTDDEPLMDMPKVQTAMAYKASWDFNDKPPYTRSTASGPSQVQIQVPVIDLTESDTDDEHFTEMPKAYIMLERGISGSYTSCDGWAS</sequence>
<name>A0A4Q4SXE7_9PEZI</name>
<accession>A0A4Q4SXE7</accession>